<reference evidence="1 2" key="1">
    <citation type="submission" date="2019-12" db="EMBL/GenBank/DDBJ databases">
        <title>Chromosome-level assembly of the Caenorhabditis remanei genome.</title>
        <authorList>
            <person name="Teterina A.A."/>
            <person name="Willis J.H."/>
            <person name="Phillips P.C."/>
        </authorList>
    </citation>
    <scope>NUCLEOTIDE SEQUENCE [LARGE SCALE GENOMIC DNA]</scope>
    <source>
        <strain evidence="1 2">PX506</strain>
        <tissue evidence="1">Whole organism</tissue>
    </source>
</reference>
<sequence>MKATDEITVHNVYVQGNLHFNGTCKKLDIALERVSTKDILEHSVGKTKLCLKEFSLDDLNKLIFGHFDFNTCLQTDDEKIASAAQIVDVDFVPYLLKGGLVNLKLCDVA</sequence>
<dbReference type="RefSeq" id="XP_053578856.1">
    <property type="nucleotide sequence ID" value="XM_053735290.1"/>
</dbReference>
<dbReference type="CTD" id="78777649"/>
<protein>
    <submittedName>
        <fullName evidence="1">Uncharacterized protein</fullName>
    </submittedName>
</protein>
<dbReference type="AlphaFoldDB" id="A0A6A5FW96"/>
<evidence type="ECO:0000313" key="2">
    <source>
        <dbReference type="Proteomes" id="UP000483820"/>
    </source>
</evidence>
<dbReference type="KEGG" id="crq:GCK72_023212"/>
<dbReference type="Proteomes" id="UP000483820">
    <property type="component" value="Chromosome X"/>
</dbReference>
<proteinExistence type="predicted"/>
<name>A0A6A5FW96_CAERE</name>
<organism evidence="1 2">
    <name type="scientific">Caenorhabditis remanei</name>
    <name type="common">Caenorhabditis vulgaris</name>
    <dbReference type="NCBI Taxonomy" id="31234"/>
    <lineage>
        <taxon>Eukaryota</taxon>
        <taxon>Metazoa</taxon>
        <taxon>Ecdysozoa</taxon>
        <taxon>Nematoda</taxon>
        <taxon>Chromadorea</taxon>
        <taxon>Rhabditida</taxon>
        <taxon>Rhabditina</taxon>
        <taxon>Rhabditomorpha</taxon>
        <taxon>Rhabditoidea</taxon>
        <taxon>Rhabditidae</taxon>
        <taxon>Peloderinae</taxon>
        <taxon>Caenorhabditis</taxon>
    </lineage>
</organism>
<dbReference type="GeneID" id="78777649"/>
<evidence type="ECO:0000313" key="1">
    <source>
        <dbReference type="EMBL" id="KAF1746755.1"/>
    </source>
</evidence>
<accession>A0A6A5FW96</accession>
<dbReference type="EMBL" id="WUAV01000006">
    <property type="protein sequence ID" value="KAF1746755.1"/>
    <property type="molecule type" value="Genomic_DNA"/>
</dbReference>
<gene>
    <name evidence="1" type="ORF">GCK72_023212</name>
</gene>
<comment type="caution">
    <text evidence="1">The sequence shown here is derived from an EMBL/GenBank/DDBJ whole genome shotgun (WGS) entry which is preliminary data.</text>
</comment>